<dbReference type="GO" id="GO:0000150">
    <property type="term" value="F:DNA strand exchange activity"/>
    <property type="evidence" value="ECO:0007669"/>
    <property type="project" value="InterPro"/>
</dbReference>
<name>A0A1J5RKH5_9ZZZZ</name>
<dbReference type="InterPro" id="IPR006119">
    <property type="entry name" value="Resolv_N"/>
</dbReference>
<evidence type="ECO:0000259" key="4">
    <source>
        <dbReference type="PROSITE" id="PS51737"/>
    </source>
</evidence>
<feature type="compositionally biased region" description="Low complexity" evidence="2">
    <location>
        <begin position="496"/>
        <end position="513"/>
    </location>
</feature>
<dbReference type="InterPro" id="IPR038109">
    <property type="entry name" value="DNA_bind_recomb_sf"/>
</dbReference>
<dbReference type="CDD" id="cd00338">
    <property type="entry name" value="Ser_Recombinase"/>
    <property type="match status" value="1"/>
</dbReference>
<dbReference type="PANTHER" id="PTHR30461:SF23">
    <property type="entry name" value="DNA RECOMBINASE-RELATED"/>
    <property type="match status" value="1"/>
</dbReference>
<accession>A0A1J5RKH5</accession>
<feature type="coiled-coil region" evidence="1">
    <location>
        <begin position="356"/>
        <end position="383"/>
    </location>
</feature>
<dbReference type="SUPFAM" id="SSF53041">
    <property type="entry name" value="Resolvase-like"/>
    <property type="match status" value="1"/>
</dbReference>
<keyword evidence="1" id="KW-0175">Coiled coil</keyword>
<feature type="region of interest" description="Disordered" evidence="2">
    <location>
        <begin position="482"/>
        <end position="513"/>
    </location>
</feature>
<proteinExistence type="predicted"/>
<reference evidence="5" key="1">
    <citation type="submission" date="2016-10" db="EMBL/GenBank/DDBJ databases">
        <title>Sequence of Gallionella enrichment culture.</title>
        <authorList>
            <person name="Poehlein A."/>
            <person name="Muehling M."/>
            <person name="Daniel R."/>
        </authorList>
    </citation>
    <scope>NUCLEOTIDE SEQUENCE</scope>
</reference>
<feature type="region of interest" description="Disordered" evidence="2">
    <location>
        <begin position="547"/>
        <end position="572"/>
    </location>
</feature>
<dbReference type="SMART" id="SM00857">
    <property type="entry name" value="Resolvase"/>
    <property type="match status" value="1"/>
</dbReference>
<feature type="domain" description="Resolvase/invertase-type recombinase catalytic" evidence="3">
    <location>
        <begin position="13"/>
        <end position="160"/>
    </location>
</feature>
<dbReference type="PANTHER" id="PTHR30461">
    <property type="entry name" value="DNA-INVERTASE FROM LAMBDOID PROPHAGE"/>
    <property type="match status" value="1"/>
</dbReference>
<evidence type="ECO:0000256" key="1">
    <source>
        <dbReference type="SAM" id="Coils"/>
    </source>
</evidence>
<comment type="caution">
    <text evidence="5">The sequence shown here is derived from an EMBL/GenBank/DDBJ whole genome shotgun (WGS) entry which is preliminary data.</text>
</comment>
<feature type="domain" description="Recombinase" evidence="4">
    <location>
        <begin position="168"/>
        <end position="288"/>
    </location>
</feature>
<dbReference type="Gene3D" id="3.40.50.1390">
    <property type="entry name" value="Resolvase, N-terminal catalytic domain"/>
    <property type="match status" value="1"/>
</dbReference>
<sequence>MRTQESIPEESKRVGIWIRVSTEDQVRGESPETHERRARLYAEAKGWNVIEVYRLDAVSGKTVKDTPEAKQMLTDVKSGHITGLIFSKLARLARNTKELLEFADLFREYDADLISLAESIDTSTPAGRLFYTMIAAMAQWEREEIAARVSASVPIRAKMGKPLGGQAPFGYQWKDKALIVDPVEAPVRKLMYELFREHRRKKTVARILNESGYRTRNGSLFSDTTVVRLLRDSTAKGIHRANYTQTNNKSGAWALKPESEWVLHEVDAIISEDLWNECNAILNAQTKGKPPTKKVAHLFTGLAFCACGEKMYVPSNSPKYTCYKCRNKIPVTDLEAVFHEQIKSFFFSDAEITTHLEKADAVIAEKTELLRVLEAERKKITVETDKIYNLYLAGTIDKYGFGDKYHPLAERRRQLDEEIPQAQASIDILKISHLSQEEIVADARDLYTRWPDLPSDEKRQIVEAITERIIVGDNEVEINLFYAPSGSTPSGGGGSVDPSSGGTSPPSTPSLNGGCLATSLQGFIAASSWKRAGKSLRRAARAMLMRPLSSGSLSASRTSRSNSGSSSRNSTP</sequence>
<dbReference type="GO" id="GO:0003677">
    <property type="term" value="F:DNA binding"/>
    <property type="evidence" value="ECO:0007669"/>
    <property type="project" value="InterPro"/>
</dbReference>
<evidence type="ECO:0000313" key="5">
    <source>
        <dbReference type="EMBL" id="OIQ90043.1"/>
    </source>
</evidence>
<dbReference type="Pfam" id="PF07508">
    <property type="entry name" value="Recombinase"/>
    <property type="match status" value="1"/>
</dbReference>
<dbReference type="PROSITE" id="PS51736">
    <property type="entry name" value="RECOMBINASES_3"/>
    <property type="match status" value="1"/>
</dbReference>
<dbReference type="InterPro" id="IPR050639">
    <property type="entry name" value="SSR_resolvase"/>
</dbReference>
<dbReference type="Pfam" id="PF00239">
    <property type="entry name" value="Resolvase"/>
    <property type="match status" value="1"/>
</dbReference>
<dbReference type="Gene3D" id="3.90.1750.20">
    <property type="entry name" value="Putative Large Serine Recombinase, Chain B, Domain 2"/>
    <property type="match status" value="1"/>
</dbReference>
<dbReference type="AlphaFoldDB" id="A0A1J5RKH5"/>
<dbReference type="InterPro" id="IPR036162">
    <property type="entry name" value="Resolvase-like_N_sf"/>
</dbReference>
<organism evidence="5">
    <name type="scientific">mine drainage metagenome</name>
    <dbReference type="NCBI Taxonomy" id="410659"/>
    <lineage>
        <taxon>unclassified sequences</taxon>
        <taxon>metagenomes</taxon>
        <taxon>ecological metagenomes</taxon>
    </lineage>
</organism>
<evidence type="ECO:0000259" key="3">
    <source>
        <dbReference type="PROSITE" id="PS51736"/>
    </source>
</evidence>
<gene>
    <name evidence="5" type="primary">hin_5</name>
    <name evidence="5" type="ORF">GALL_280420</name>
</gene>
<dbReference type="PROSITE" id="PS51737">
    <property type="entry name" value="RECOMBINASE_DNA_BIND"/>
    <property type="match status" value="1"/>
</dbReference>
<dbReference type="InterPro" id="IPR011109">
    <property type="entry name" value="DNA_bind_recombinase_dom"/>
</dbReference>
<dbReference type="EMBL" id="MLJW01000306">
    <property type="protein sequence ID" value="OIQ90043.1"/>
    <property type="molecule type" value="Genomic_DNA"/>
</dbReference>
<protein>
    <submittedName>
        <fullName evidence="5">DNA-invertase hin</fullName>
    </submittedName>
</protein>
<evidence type="ECO:0000256" key="2">
    <source>
        <dbReference type="SAM" id="MobiDB-lite"/>
    </source>
</evidence>